<evidence type="ECO:0000313" key="8">
    <source>
        <dbReference type="EMBL" id="WDD99247.1"/>
    </source>
</evidence>
<dbReference type="EMBL" id="CP059735">
    <property type="protein sequence ID" value="WDD99247.1"/>
    <property type="molecule type" value="Genomic_DNA"/>
</dbReference>
<organism evidence="8 9">
    <name type="scientific">Thalassomonas actiniarum</name>
    <dbReference type="NCBI Taxonomy" id="485447"/>
    <lineage>
        <taxon>Bacteria</taxon>
        <taxon>Pseudomonadati</taxon>
        <taxon>Pseudomonadota</taxon>
        <taxon>Gammaproteobacteria</taxon>
        <taxon>Alteromonadales</taxon>
        <taxon>Colwelliaceae</taxon>
        <taxon>Thalassomonas</taxon>
    </lineage>
</organism>
<dbReference type="Pfam" id="PF04403">
    <property type="entry name" value="PqiA"/>
    <property type="match status" value="1"/>
</dbReference>
<evidence type="ECO:0000256" key="6">
    <source>
        <dbReference type="ARBA" id="ARBA00023136"/>
    </source>
</evidence>
<keyword evidence="6 7" id="KW-0472">Membrane</keyword>
<evidence type="ECO:0000256" key="7">
    <source>
        <dbReference type="SAM" id="Phobius"/>
    </source>
</evidence>
<protein>
    <submittedName>
        <fullName evidence="8">Paraquat-inducible protein A</fullName>
    </submittedName>
</protein>
<evidence type="ECO:0000256" key="3">
    <source>
        <dbReference type="ARBA" id="ARBA00022519"/>
    </source>
</evidence>
<dbReference type="RefSeq" id="WP_044835278.1">
    <property type="nucleotide sequence ID" value="NZ_CP059735.1"/>
</dbReference>
<feature type="transmembrane region" description="Helical" evidence="7">
    <location>
        <begin position="53"/>
        <end position="77"/>
    </location>
</feature>
<feature type="transmembrane region" description="Helical" evidence="7">
    <location>
        <begin position="97"/>
        <end position="126"/>
    </location>
</feature>
<comment type="subcellular location">
    <subcellularLocation>
        <location evidence="1">Cell inner membrane</location>
    </subcellularLocation>
</comment>
<dbReference type="KEGG" id="tact:SG35_000720"/>
<keyword evidence="5 7" id="KW-1133">Transmembrane helix</keyword>
<keyword evidence="4 7" id="KW-0812">Transmembrane</keyword>
<evidence type="ECO:0000256" key="5">
    <source>
        <dbReference type="ARBA" id="ARBA00022989"/>
    </source>
</evidence>
<reference evidence="8 9" key="2">
    <citation type="journal article" date="2022" name="Mar. Drugs">
        <title>Bioassay-Guided Fractionation Leads to the Detection of Cholic Acid Generated by the Rare Thalassomonas sp.</title>
        <authorList>
            <person name="Pheiffer F."/>
            <person name="Schneider Y.K."/>
            <person name="Hansen E.H."/>
            <person name="Andersen J.H."/>
            <person name="Isaksson J."/>
            <person name="Busche T."/>
            <person name="R C."/>
            <person name="Kalinowski J."/>
            <person name="Zyl L.V."/>
            <person name="Trindade M."/>
        </authorList>
    </citation>
    <scope>NUCLEOTIDE SEQUENCE [LARGE SCALE GENOMIC DNA]</scope>
    <source>
        <strain evidence="8 9">A5K-106</strain>
    </source>
</reference>
<evidence type="ECO:0000256" key="2">
    <source>
        <dbReference type="ARBA" id="ARBA00022475"/>
    </source>
</evidence>
<accession>A0AAF0C361</accession>
<gene>
    <name evidence="8" type="ORF">SG35_000720</name>
</gene>
<dbReference type="Proteomes" id="UP000032568">
    <property type="component" value="Chromosome"/>
</dbReference>
<dbReference type="GO" id="GO:0005886">
    <property type="term" value="C:plasma membrane"/>
    <property type="evidence" value="ECO:0007669"/>
    <property type="project" value="UniProtKB-SubCell"/>
</dbReference>
<proteinExistence type="predicted"/>
<dbReference type="InterPro" id="IPR051800">
    <property type="entry name" value="PqiA-PqiB_transport"/>
</dbReference>
<keyword evidence="9" id="KW-1185">Reference proteome</keyword>
<reference evidence="8 9" key="1">
    <citation type="journal article" date="2015" name="Genome Announc.">
        <title>Draft Genome Sequences of Marine Isolates of Thalassomonas viridans and Thalassomonas actiniarum.</title>
        <authorList>
            <person name="Olonade I."/>
            <person name="van Zyl L.J."/>
            <person name="Trindade M."/>
        </authorList>
    </citation>
    <scope>NUCLEOTIDE SEQUENCE [LARGE SCALE GENOMIC DNA]</scope>
    <source>
        <strain evidence="8 9">A5K-106</strain>
    </source>
</reference>
<keyword evidence="3" id="KW-0997">Cell inner membrane</keyword>
<keyword evidence="2" id="KW-1003">Cell membrane</keyword>
<sequence>MNTDGPVKTARQAGLGQCLKCHKLNVITHKNQRCSCCQAKVSLRKYRSLEYTLAWTIAAIIAFFPANLYPIMIFTSLGSPEASTILSGIETFIQLGMYPVALVVFIASFIVPLGKMLGLIILIITVKSGSKVDPKHRTQLYHLVEFLGPWSMLDVFVVALMAAVVNLGFITSIEAGPGISYFALMVIFTMFAAESFDPRLLWDNLDNDD</sequence>
<dbReference type="InterPro" id="IPR007498">
    <property type="entry name" value="PqiA-like"/>
</dbReference>
<evidence type="ECO:0000313" key="9">
    <source>
        <dbReference type="Proteomes" id="UP000032568"/>
    </source>
</evidence>
<evidence type="ECO:0000256" key="1">
    <source>
        <dbReference type="ARBA" id="ARBA00004533"/>
    </source>
</evidence>
<dbReference type="PANTHER" id="PTHR30462">
    <property type="entry name" value="INTERMEMBRANE TRANSPORT PROTEIN PQIB-RELATED"/>
    <property type="match status" value="1"/>
</dbReference>
<dbReference type="PANTHER" id="PTHR30462:SF3">
    <property type="entry name" value="INTERMEMBRANE TRANSPORT PROTEIN PQIA"/>
    <property type="match status" value="1"/>
</dbReference>
<feature type="transmembrane region" description="Helical" evidence="7">
    <location>
        <begin position="147"/>
        <end position="169"/>
    </location>
</feature>
<feature type="transmembrane region" description="Helical" evidence="7">
    <location>
        <begin position="175"/>
        <end position="193"/>
    </location>
</feature>
<evidence type="ECO:0000256" key="4">
    <source>
        <dbReference type="ARBA" id="ARBA00022692"/>
    </source>
</evidence>
<name>A0AAF0C361_9GAMM</name>
<dbReference type="AlphaFoldDB" id="A0AAF0C361"/>